<evidence type="ECO:0000313" key="3">
    <source>
        <dbReference type="EMBL" id="MBB5692965.1"/>
    </source>
</evidence>
<sequence>MCSLCNQGTIQWGCAAAPPEGAAFAPAEDAAAALGIEVQALLYNTNPGWSGVIGRGGVVNYSFAGTPEGMPGSLPGFAPLTPAQMNSARQALASWSGASGIAFVEIPDRAGGNGVDIRFMRGDLPSGTAGTGQYPPYGAITLSSSLYASDPMAPGSYGYLVLLHEIGHALGLKHPFESTYGNGTTLPATMDNRQNTVMSYNQSGPIPAGIAPFDHLAITYLYGSQASEPAWATRAHYNAATDSVILPGDATGETIWGTGRRSGLFGGGGNDTLLGGSGDEWLAGGAGVNLVQGGRGIDTLALDGGRRSAVVNRTLDHVDFVDGSRVSVFRGSATSGVDRASFSEVENFAFLDGRLVFAHTDPAMQVYRVYQAALGRAPDSVGLNGWVEAVESGAPLDSIAAGFIRSAEFTTRFGTLDDAGFIARTYQNVLGRAPDPAGASGWMSGLASGMSREAMLVGFSESVEFKAKLLPALANGIWDQDENAAAAARVYQATLGRHPEEAGLRGWVAALDAGMPLQTMVQGFLDSPESRARYGQPDEAGFVTLLYGNVLGRAPDPGGFAAWTQALQAGAADRPGVVVGFSESTEFQIATQGWIEGGIVFA</sequence>
<dbReference type="InterPro" id="IPR038255">
    <property type="entry name" value="PBS_linker_sf"/>
</dbReference>
<name>A0A840XWT3_9PROT</name>
<dbReference type="Pfam" id="PF16313">
    <property type="entry name" value="DUF4953"/>
    <property type="match status" value="1"/>
</dbReference>
<dbReference type="RefSeq" id="WP_184514470.1">
    <property type="nucleotide sequence ID" value="NZ_JACIJD010000003.1"/>
</dbReference>
<dbReference type="Gene3D" id="1.10.3130.20">
    <property type="entry name" value="Phycobilisome linker domain"/>
    <property type="match status" value="2"/>
</dbReference>
<dbReference type="InterPro" id="IPR032534">
    <property type="entry name" value="EcxA_zinc-bd"/>
</dbReference>
<dbReference type="SUPFAM" id="SSF55486">
    <property type="entry name" value="Metalloproteases ('zincins'), catalytic domain"/>
    <property type="match status" value="1"/>
</dbReference>
<dbReference type="InterPro" id="IPR011049">
    <property type="entry name" value="Serralysin-like_metalloprot_C"/>
</dbReference>
<evidence type="ECO:0000313" key="4">
    <source>
        <dbReference type="Proteomes" id="UP000580654"/>
    </source>
</evidence>
<dbReference type="SUPFAM" id="SSF51120">
    <property type="entry name" value="beta-Roll"/>
    <property type="match status" value="1"/>
</dbReference>
<dbReference type="InterPro" id="IPR024079">
    <property type="entry name" value="MetalloPept_cat_dom_sf"/>
</dbReference>
<organism evidence="3 4">
    <name type="scientific">Muricoccus pecuniae</name>
    <dbReference type="NCBI Taxonomy" id="693023"/>
    <lineage>
        <taxon>Bacteria</taxon>
        <taxon>Pseudomonadati</taxon>
        <taxon>Pseudomonadota</taxon>
        <taxon>Alphaproteobacteria</taxon>
        <taxon>Acetobacterales</taxon>
        <taxon>Roseomonadaceae</taxon>
        <taxon>Muricoccus</taxon>
    </lineage>
</organism>
<dbReference type="SMART" id="SM00235">
    <property type="entry name" value="ZnMc"/>
    <property type="match status" value="1"/>
</dbReference>
<evidence type="ECO:0000256" key="1">
    <source>
        <dbReference type="ARBA" id="ARBA00009490"/>
    </source>
</evidence>
<dbReference type="GO" id="GO:0008237">
    <property type="term" value="F:metallopeptidase activity"/>
    <property type="evidence" value="ECO:0007669"/>
    <property type="project" value="InterPro"/>
</dbReference>
<dbReference type="Gene3D" id="3.40.390.10">
    <property type="entry name" value="Collagenase (Catalytic Domain)"/>
    <property type="match status" value="1"/>
</dbReference>
<dbReference type="GO" id="GO:0008270">
    <property type="term" value="F:zinc ion binding"/>
    <property type="evidence" value="ECO:0007669"/>
    <property type="project" value="InterPro"/>
</dbReference>
<evidence type="ECO:0000259" key="2">
    <source>
        <dbReference type="SMART" id="SM00235"/>
    </source>
</evidence>
<dbReference type="AlphaFoldDB" id="A0A840XWT3"/>
<dbReference type="Pfam" id="PF00353">
    <property type="entry name" value="HemolysinCabind"/>
    <property type="match status" value="1"/>
</dbReference>
<protein>
    <recommendedName>
        <fullName evidence="2">Peptidase metallopeptidase domain-containing protein</fullName>
    </recommendedName>
</protein>
<dbReference type="CDD" id="cd04277">
    <property type="entry name" value="ZnMc_serralysin_like"/>
    <property type="match status" value="1"/>
</dbReference>
<comment type="similarity">
    <text evidence="1">Belongs to the peptidase M10B family.</text>
</comment>
<dbReference type="InterPro" id="IPR006026">
    <property type="entry name" value="Peptidase_Metallo"/>
</dbReference>
<keyword evidence="4" id="KW-1185">Reference proteome</keyword>
<dbReference type="Proteomes" id="UP000580654">
    <property type="component" value="Unassembled WGS sequence"/>
</dbReference>
<gene>
    <name evidence="3" type="ORF">FHS87_000984</name>
</gene>
<proteinExistence type="inferred from homology"/>
<dbReference type="InterPro" id="IPR001343">
    <property type="entry name" value="Hemolysn_Ca-bd"/>
</dbReference>
<dbReference type="Pfam" id="PF13946">
    <property type="entry name" value="DUF4214"/>
    <property type="match status" value="2"/>
</dbReference>
<reference evidence="3 4" key="1">
    <citation type="submission" date="2020-08" db="EMBL/GenBank/DDBJ databases">
        <title>Genomic Encyclopedia of Type Strains, Phase IV (KMG-IV): sequencing the most valuable type-strain genomes for metagenomic binning, comparative biology and taxonomic classification.</title>
        <authorList>
            <person name="Goeker M."/>
        </authorList>
    </citation>
    <scope>NUCLEOTIDE SEQUENCE [LARGE SCALE GENOMIC DNA]</scope>
    <source>
        <strain evidence="3 4">DSM 25622</strain>
    </source>
</reference>
<feature type="domain" description="Peptidase metallopeptidase" evidence="2">
    <location>
        <begin position="45"/>
        <end position="224"/>
    </location>
</feature>
<accession>A0A840XWT3</accession>
<dbReference type="GO" id="GO:0006508">
    <property type="term" value="P:proteolysis"/>
    <property type="evidence" value="ECO:0007669"/>
    <property type="project" value="InterPro"/>
</dbReference>
<dbReference type="EMBL" id="JACIJD010000003">
    <property type="protein sequence ID" value="MBB5692965.1"/>
    <property type="molecule type" value="Genomic_DNA"/>
</dbReference>
<dbReference type="InterPro" id="IPR025282">
    <property type="entry name" value="DUF4214"/>
</dbReference>
<comment type="caution">
    <text evidence="3">The sequence shown here is derived from an EMBL/GenBank/DDBJ whole genome shotgun (WGS) entry which is preliminary data.</text>
</comment>
<dbReference type="PRINTS" id="PR00313">
    <property type="entry name" value="CABNDNGRPT"/>
</dbReference>
<dbReference type="InterPro" id="IPR034033">
    <property type="entry name" value="Serralysin-like"/>
</dbReference>